<feature type="non-terminal residue" evidence="3">
    <location>
        <position position="772"/>
    </location>
</feature>
<name>A0A167FFX2_CALVF</name>
<sequence>LRRKFWQIPTYNLKHFPSLETVKYHGEVRISDAARLPADFILSWGWVVCFYCLKHSPRVGVDRVCRRIERQRCISCRRKRGGDDLCGWQSEEYGNVSIKDYDGSGPRNKEKSLDFIDNIIIDKWFNGMRDFPDAQARGEEEWPTVDEVYPRCVPEQGIPPSLKNMGIILLSTVELLRRMDMRTTHGGIWEPRYLGATVFGRQGIWAPRYLGFTCPMYPGSKITRLSSLTPTFCHTLILPSRLVVNPASLFPLAGCVIAIHSSLPVSFNMAAVVLNPPPAPPASPWQVACLNEAPPIHWPIWAEGSIEYRVLADQQREYDLRLGAYWNQLYLAVVRIPLRTAPLADIAHWQQRTRASVNRMGPWNRLDDRLVARYVVHLEEAIFKAADSLPQTAQQAPVRPHGYRLWLRHNPREMMVQNEVTDSIRHSYADATNTLRNCRSPQQMIDELARNRIWPLPWFGDYTHITRPMVQQHLMLRARWIVRTHFSRDMDTVLTSFQGTYLDLLVAKKKVFFEEAYGFVLQEATELLAWHFHEGFPDPLPRRRHSSGSIDWRYVERNVRNNSPLGLINRDHYSSLYIEAIVKPCNLYKPKSLGIPVDRVQAWMAALMDNVNPTFQSHFSQSSVFTLEMAWPMVPILQYAYDYLVISDRAEWPFNNAWIPRALFQQLQVRVDGNFEGKRAPLLTREMLITGRLPMVEGEIKHQYMRHLKAQRDQAVQPSDDEEVSDVYMTDSSGRSNPIRSRPTKRREGTIPRHKLRRKFWQIPTYNLKHFP</sequence>
<dbReference type="Proteomes" id="UP000076738">
    <property type="component" value="Unassembled WGS sequence"/>
</dbReference>
<feature type="non-terminal residue" evidence="3">
    <location>
        <position position="1"/>
    </location>
</feature>
<evidence type="ECO:0000259" key="2">
    <source>
        <dbReference type="Pfam" id="PF26625"/>
    </source>
</evidence>
<dbReference type="EMBL" id="KV417411">
    <property type="protein sequence ID" value="KZO89446.1"/>
    <property type="molecule type" value="Genomic_DNA"/>
</dbReference>
<protein>
    <recommendedName>
        <fullName evidence="2">Putative Zn2Cys6 domain-containing protein</fullName>
    </recommendedName>
</protein>
<reference evidence="3 4" key="1">
    <citation type="journal article" date="2016" name="Mol. Biol. Evol.">
        <title>Comparative Genomics of Early-Diverging Mushroom-Forming Fungi Provides Insights into the Origins of Lignocellulose Decay Capabilities.</title>
        <authorList>
            <person name="Nagy L.G."/>
            <person name="Riley R."/>
            <person name="Tritt A."/>
            <person name="Adam C."/>
            <person name="Daum C."/>
            <person name="Floudas D."/>
            <person name="Sun H."/>
            <person name="Yadav J.S."/>
            <person name="Pangilinan J."/>
            <person name="Larsson K.H."/>
            <person name="Matsuura K."/>
            <person name="Barry K."/>
            <person name="Labutti K."/>
            <person name="Kuo R."/>
            <person name="Ohm R.A."/>
            <person name="Bhattacharya S.S."/>
            <person name="Shirouzu T."/>
            <person name="Yoshinaga Y."/>
            <person name="Martin F.M."/>
            <person name="Grigoriev I.V."/>
            <person name="Hibbett D.S."/>
        </authorList>
    </citation>
    <scope>NUCLEOTIDE SEQUENCE [LARGE SCALE GENOMIC DNA]</scope>
    <source>
        <strain evidence="3 4">TUFC12733</strain>
    </source>
</reference>
<feature type="region of interest" description="Disordered" evidence="1">
    <location>
        <begin position="709"/>
        <end position="751"/>
    </location>
</feature>
<evidence type="ECO:0000256" key="1">
    <source>
        <dbReference type="SAM" id="MobiDB-lite"/>
    </source>
</evidence>
<gene>
    <name evidence="3" type="ORF">CALVIDRAFT_532083</name>
</gene>
<dbReference type="InterPro" id="IPR058259">
    <property type="entry name" value="Zn2Cys6-like"/>
</dbReference>
<proteinExistence type="predicted"/>
<evidence type="ECO:0000313" key="4">
    <source>
        <dbReference type="Proteomes" id="UP000076738"/>
    </source>
</evidence>
<evidence type="ECO:0000313" key="3">
    <source>
        <dbReference type="EMBL" id="KZO89446.1"/>
    </source>
</evidence>
<dbReference type="AlphaFoldDB" id="A0A167FFX2"/>
<organism evidence="3 4">
    <name type="scientific">Calocera viscosa (strain TUFC12733)</name>
    <dbReference type="NCBI Taxonomy" id="1330018"/>
    <lineage>
        <taxon>Eukaryota</taxon>
        <taxon>Fungi</taxon>
        <taxon>Dikarya</taxon>
        <taxon>Basidiomycota</taxon>
        <taxon>Agaricomycotina</taxon>
        <taxon>Dacrymycetes</taxon>
        <taxon>Dacrymycetales</taxon>
        <taxon>Dacrymycetaceae</taxon>
        <taxon>Calocera</taxon>
    </lineage>
</organism>
<feature type="compositionally biased region" description="Polar residues" evidence="1">
    <location>
        <begin position="730"/>
        <end position="739"/>
    </location>
</feature>
<dbReference type="Pfam" id="PF26625">
    <property type="entry name" value="Zn2Cys6-like"/>
    <property type="match status" value="1"/>
</dbReference>
<accession>A0A167FFX2</accession>
<keyword evidence="4" id="KW-1185">Reference proteome</keyword>
<feature type="domain" description="Putative Zn2Cys6" evidence="2">
    <location>
        <begin position="7"/>
        <end position="103"/>
    </location>
</feature>